<evidence type="ECO:0000313" key="1">
    <source>
        <dbReference type="EMBL" id="QQP38921.1"/>
    </source>
</evidence>
<protein>
    <submittedName>
        <fullName evidence="1">Uncharacterized protein</fullName>
    </submittedName>
</protein>
<keyword evidence="2" id="KW-1185">Reference proteome</keyword>
<evidence type="ECO:0000313" key="2">
    <source>
        <dbReference type="Proteomes" id="UP000595437"/>
    </source>
</evidence>
<feature type="non-terminal residue" evidence="1">
    <location>
        <position position="1"/>
    </location>
</feature>
<proteinExistence type="predicted"/>
<organism evidence="1 2">
    <name type="scientific">Caligus rogercresseyi</name>
    <name type="common">Sea louse</name>
    <dbReference type="NCBI Taxonomy" id="217165"/>
    <lineage>
        <taxon>Eukaryota</taxon>
        <taxon>Metazoa</taxon>
        <taxon>Ecdysozoa</taxon>
        <taxon>Arthropoda</taxon>
        <taxon>Crustacea</taxon>
        <taxon>Multicrustacea</taxon>
        <taxon>Hexanauplia</taxon>
        <taxon>Copepoda</taxon>
        <taxon>Siphonostomatoida</taxon>
        <taxon>Caligidae</taxon>
        <taxon>Caligus</taxon>
    </lineage>
</organism>
<dbReference type="OrthoDB" id="10459842at2759"/>
<name>A0A7T8JYJ6_CALRO</name>
<dbReference type="EMBL" id="CP045903">
    <property type="protein sequence ID" value="QQP38921.1"/>
    <property type="molecule type" value="Genomic_DNA"/>
</dbReference>
<gene>
    <name evidence="1" type="ORF">FKW44_019639</name>
</gene>
<sequence>VIVNREKCVTCQELLTPVHVCSSKRLQKTEEESPSGAYHCSLGCDTRMKFPTPKHILNHLSSLHGVQPSYVSLNDQTWSTEVKLPSGDSLSECSECGILLNIKIISLAIHIMLECPARGAFQSVFINYIYDLAESQHMEPDLTTRYELIAQILTQSGEESSEIEDLDFLLNMELSSLYLHWSEGLGSVLGGFRDSQIEFMAELYARNFMSLTSEGLFRKKPVPISFDVKEVPSEDVLDRVSQELLEFDKENRPPRKASSLPEKQVLIRVAEELGKLE</sequence>
<dbReference type="AlphaFoldDB" id="A0A7T8JYJ6"/>
<accession>A0A7T8JYJ6</accession>
<dbReference type="Proteomes" id="UP000595437">
    <property type="component" value="Chromosome 14"/>
</dbReference>
<reference evidence="2" key="1">
    <citation type="submission" date="2021-01" db="EMBL/GenBank/DDBJ databases">
        <title>Caligus Genome Assembly.</title>
        <authorList>
            <person name="Gallardo-Escarate C."/>
        </authorList>
    </citation>
    <scope>NUCLEOTIDE SEQUENCE [LARGE SCALE GENOMIC DNA]</scope>
</reference>